<protein>
    <submittedName>
        <fullName evidence="1">Uncharacterized protein</fullName>
    </submittedName>
</protein>
<name>A0A0K1PRN2_9BACT</name>
<evidence type="ECO:0000313" key="2">
    <source>
        <dbReference type="Proteomes" id="UP000064967"/>
    </source>
</evidence>
<proteinExistence type="predicted"/>
<evidence type="ECO:0000313" key="1">
    <source>
        <dbReference type="EMBL" id="AKU95764.1"/>
    </source>
</evidence>
<dbReference type="KEGG" id="llu:AKJ09_02428"/>
<gene>
    <name evidence="1" type="ORF">AKJ09_02428</name>
</gene>
<dbReference type="Proteomes" id="UP000064967">
    <property type="component" value="Chromosome"/>
</dbReference>
<dbReference type="AlphaFoldDB" id="A0A0K1PRN2"/>
<organism evidence="1 2">
    <name type="scientific">Labilithrix luteola</name>
    <dbReference type="NCBI Taxonomy" id="1391654"/>
    <lineage>
        <taxon>Bacteria</taxon>
        <taxon>Pseudomonadati</taxon>
        <taxon>Myxococcota</taxon>
        <taxon>Polyangia</taxon>
        <taxon>Polyangiales</taxon>
        <taxon>Labilitrichaceae</taxon>
        <taxon>Labilithrix</taxon>
    </lineage>
</organism>
<dbReference type="EMBL" id="CP012333">
    <property type="protein sequence ID" value="AKU95764.1"/>
    <property type="molecule type" value="Genomic_DNA"/>
</dbReference>
<reference evidence="1 2" key="1">
    <citation type="submission" date="2015-08" db="EMBL/GenBank/DDBJ databases">
        <authorList>
            <person name="Babu N.S."/>
            <person name="Beckwith C.J."/>
            <person name="Beseler K.G."/>
            <person name="Brison A."/>
            <person name="Carone J.V."/>
            <person name="Caskin T.P."/>
            <person name="Diamond M."/>
            <person name="Durham M.E."/>
            <person name="Foxe J.M."/>
            <person name="Go M."/>
            <person name="Henderson B.A."/>
            <person name="Jones I.B."/>
            <person name="McGettigan J.A."/>
            <person name="Micheletti S.J."/>
            <person name="Nasrallah M.E."/>
            <person name="Ortiz D."/>
            <person name="Piller C.R."/>
            <person name="Privatt S.R."/>
            <person name="Schneider S.L."/>
            <person name="Sharp S."/>
            <person name="Smith T.C."/>
            <person name="Stanton J.D."/>
            <person name="Ullery H.E."/>
            <person name="Wilson R.J."/>
            <person name="Serrano M.G."/>
            <person name="Buck G."/>
            <person name="Lee V."/>
            <person name="Wang Y."/>
            <person name="Carvalho R."/>
            <person name="Voegtly L."/>
            <person name="Shi R."/>
            <person name="Duckworth R."/>
            <person name="Johnson A."/>
            <person name="Loviza R."/>
            <person name="Walstead R."/>
            <person name="Shah Z."/>
            <person name="Kiflezghi M."/>
            <person name="Wade K."/>
            <person name="Ball S.L."/>
            <person name="Bradley K.W."/>
            <person name="Asai D.J."/>
            <person name="Bowman C.A."/>
            <person name="Russell D.A."/>
            <person name="Pope W.H."/>
            <person name="Jacobs-Sera D."/>
            <person name="Hendrix R.W."/>
            <person name="Hatfull G.F."/>
        </authorList>
    </citation>
    <scope>NUCLEOTIDE SEQUENCE [LARGE SCALE GENOMIC DNA]</scope>
    <source>
        <strain evidence="1 2">DSM 27648</strain>
    </source>
</reference>
<sequence>MRNSGRDEIKKLLQVAFREEVEAIGTSQWTTVYSRHRGADGNGGYFCALVDEKKVPDVMSRDSWDLMIGNGLPGFSQSYGGKKPVTKYHRFGGHDGIEPLVLVRSFHGLKADYIELLEEFRHLLNLYYDKHNDRYLRFDDSGGEEVVAEVSRDSVRIKTRPLRQFLGVRGMCLAVFFDSVAFSSAGVDDVAPAMREQSVTRPDLRYSFHIGDRTLGDRPFSRLLGKRLVTPLPIEECGIWPYEEKPKPHIEFIIGLDKDGKEVSHTCDPEKLANFFGKNAGAPHYLTPVVFRREVLRKYYDNPEKYEVDDGYLHCAGLWALRLDNHSEDRVTVFLGDLGQSLGHEEQLHWRSCNIPPLGDGKDISETTRRRAFDAEFADPTAPELVFKSALASFQEQWEKRFGWHLVRPVREEDIHVFKKLHVPTTKSMVEFEDQLLGLTKLLVDSLNDKEIAKALGGALPDEKSIAKLERFLMGKNYPSTKRDIDLLRLLQEGRSSIAAHRKGDSFKKVAEKLGLATQTPQDVFSTLLRGAIEMLEDLTAFFLAPAAE</sequence>
<accession>A0A0K1PRN2</accession>
<keyword evidence="2" id="KW-1185">Reference proteome</keyword>
<dbReference type="STRING" id="1391654.AKJ09_02428"/>